<dbReference type="Gene3D" id="2.40.70.10">
    <property type="entry name" value="Acid Proteases"/>
    <property type="match status" value="2"/>
</dbReference>
<dbReference type="PROSITE" id="PS51767">
    <property type="entry name" value="PEPTIDASE_A1"/>
    <property type="match status" value="1"/>
</dbReference>
<comment type="similarity">
    <text evidence="1 4">Belongs to the peptidase A1 family.</text>
</comment>
<keyword evidence="3 4" id="KW-0064">Aspartyl protease</keyword>
<feature type="domain" description="Peptidase A1" evidence="5">
    <location>
        <begin position="41"/>
        <end position="355"/>
    </location>
</feature>
<dbReference type="EMBL" id="JBBJCI010000291">
    <property type="protein sequence ID" value="KAK7235671.1"/>
    <property type="molecule type" value="Genomic_DNA"/>
</dbReference>
<dbReference type="PANTHER" id="PTHR47966">
    <property type="entry name" value="BETA-SITE APP-CLEAVING ENZYME, ISOFORM A-RELATED"/>
    <property type="match status" value="1"/>
</dbReference>
<dbReference type="PRINTS" id="PR00792">
    <property type="entry name" value="PEPSIN"/>
</dbReference>
<evidence type="ECO:0000313" key="6">
    <source>
        <dbReference type="EMBL" id="KAK7235671.1"/>
    </source>
</evidence>
<dbReference type="Proteomes" id="UP001363151">
    <property type="component" value="Unassembled WGS sequence"/>
</dbReference>
<dbReference type="InterPro" id="IPR034164">
    <property type="entry name" value="Pepsin-like_dom"/>
</dbReference>
<gene>
    <name evidence="6" type="ORF">SO694_00066168</name>
</gene>
<proteinExistence type="inferred from homology"/>
<keyword evidence="2 4" id="KW-0645">Protease</keyword>
<sequence length="355" mass="36637">MWRVVVVALCGATASPRRLRTQRRTTASGRATIEACDDTIYYTEVTLGGQALQLVVDTGSSDLWVAGKDCNACTQTIYDRDASPTYASDGARVEIAYADGDSVVGVAARDALGWGGVATANQSFVEVDASNFWICGDEDGAAGLVAPVLGIALRDGGAGELWSATLDAVVSREAAAPGEARLAGGVALFDTGTTFLVAPPSDALAVMARSGAACYAYLDGACDIAPCGDLEADAQVDIAVAPCDAAASDAGLAFEFGGASFDLPPEAYVSEQDCGDGEFLDCRGLCWPDEFLEYARDDSCDDGRLGPDLFCVERGCDGGACGADEGRLRPGVSEQRCYVDVDQGREGSGSSATRS</sequence>
<reference evidence="6 7" key="1">
    <citation type="submission" date="2024-03" db="EMBL/GenBank/DDBJ databases">
        <title>Aureococcus anophagefferens CCMP1851 and Kratosvirus quantuckense: Draft genome of a second virus-susceptible host strain in the model system.</title>
        <authorList>
            <person name="Chase E."/>
            <person name="Truchon A.R."/>
            <person name="Schepens W."/>
            <person name="Wilhelm S.W."/>
        </authorList>
    </citation>
    <scope>NUCLEOTIDE SEQUENCE [LARGE SCALE GENOMIC DNA]</scope>
    <source>
        <strain evidence="6 7">CCMP1851</strain>
    </source>
</reference>
<dbReference type="CDD" id="cd05471">
    <property type="entry name" value="pepsin_like"/>
    <property type="match status" value="1"/>
</dbReference>
<evidence type="ECO:0000313" key="7">
    <source>
        <dbReference type="Proteomes" id="UP001363151"/>
    </source>
</evidence>
<evidence type="ECO:0000256" key="1">
    <source>
        <dbReference type="ARBA" id="ARBA00007447"/>
    </source>
</evidence>
<accession>A0ABR1FQA3</accession>
<organism evidence="6 7">
    <name type="scientific">Aureococcus anophagefferens</name>
    <name type="common">Harmful bloom alga</name>
    <dbReference type="NCBI Taxonomy" id="44056"/>
    <lineage>
        <taxon>Eukaryota</taxon>
        <taxon>Sar</taxon>
        <taxon>Stramenopiles</taxon>
        <taxon>Ochrophyta</taxon>
        <taxon>Pelagophyceae</taxon>
        <taxon>Pelagomonadales</taxon>
        <taxon>Pelagomonadaceae</taxon>
        <taxon>Aureococcus</taxon>
    </lineage>
</organism>
<dbReference type="PANTHER" id="PTHR47966:SF51">
    <property type="entry name" value="BETA-SITE APP-CLEAVING ENZYME, ISOFORM A-RELATED"/>
    <property type="match status" value="1"/>
</dbReference>
<dbReference type="Pfam" id="PF00026">
    <property type="entry name" value="Asp"/>
    <property type="match status" value="2"/>
</dbReference>
<dbReference type="InterPro" id="IPR033121">
    <property type="entry name" value="PEPTIDASE_A1"/>
</dbReference>
<keyword evidence="7" id="KW-1185">Reference proteome</keyword>
<comment type="caution">
    <text evidence="6">The sequence shown here is derived from an EMBL/GenBank/DDBJ whole genome shotgun (WGS) entry which is preliminary data.</text>
</comment>
<dbReference type="SUPFAM" id="SSF50630">
    <property type="entry name" value="Acid proteases"/>
    <property type="match status" value="1"/>
</dbReference>
<dbReference type="InterPro" id="IPR001969">
    <property type="entry name" value="Aspartic_peptidase_AS"/>
</dbReference>
<dbReference type="InterPro" id="IPR001461">
    <property type="entry name" value="Aspartic_peptidase_A1"/>
</dbReference>
<evidence type="ECO:0000256" key="3">
    <source>
        <dbReference type="ARBA" id="ARBA00022750"/>
    </source>
</evidence>
<evidence type="ECO:0000256" key="2">
    <source>
        <dbReference type="ARBA" id="ARBA00022670"/>
    </source>
</evidence>
<name>A0ABR1FQA3_AURAN</name>
<protein>
    <submittedName>
        <fullName evidence="6">Aspartic-type endopeptidase</fullName>
    </submittedName>
</protein>
<dbReference type="InterPro" id="IPR021109">
    <property type="entry name" value="Peptidase_aspartic_dom_sf"/>
</dbReference>
<dbReference type="PROSITE" id="PS00141">
    <property type="entry name" value="ASP_PROTEASE"/>
    <property type="match status" value="2"/>
</dbReference>
<evidence type="ECO:0000256" key="4">
    <source>
        <dbReference type="RuleBase" id="RU000454"/>
    </source>
</evidence>
<keyword evidence="4" id="KW-0378">Hydrolase</keyword>
<evidence type="ECO:0000259" key="5">
    <source>
        <dbReference type="PROSITE" id="PS51767"/>
    </source>
</evidence>